<comment type="cofactor">
    <cofactor evidence="1 7">
        <name>heme</name>
        <dbReference type="ChEBI" id="CHEBI:30413"/>
    </cofactor>
</comment>
<dbReference type="GO" id="GO:0004497">
    <property type="term" value="F:monooxygenase activity"/>
    <property type="evidence" value="ECO:0007669"/>
    <property type="project" value="UniProtKB-KW"/>
</dbReference>
<keyword evidence="7 8" id="KW-0349">Heme</keyword>
<evidence type="ECO:0000256" key="8">
    <source>
        <dbReference type="RuleBase" id="RU000461"/>
    </source>
</evidence>
<keyword evidence="10" id="KW-1185">Reference proteome</keyword>
<dbReference type="Gene3D" id="1.10.630.10">
    <property type="entry name" value="Cytochrome P450"/>
    <property type="match status" value="1"/>
</dbReference>
<dbReference type="GO" id="GO:0020037">
    <property type="term" value="F:heme binding"/>
    <property type="evidence" value="ECO:0007669"/>
    <property type="project" value="InterPro"/>
</dbReference>
<dbReference type="PANTHER" id="PTHR46206:SF1">
    <property type="entry name" value="P450, PUTATIVE (EUROFUNG)-RELATED"/>
    <property type="match status" value="1"/>
</dbReference>
<dbReference type="PRINTS" id="PR00465">
    <property type="entry name" value="EP450IV"/>
</dbReference>
<dbReference type="PANTHER" id="PTHR46206">
    <property type="entry name" value="CYTOCHROME P450"/>
    <property type="match status" value="1"/>
</dbReference>
<evidence type="ECO:0000256" key="1">
    <source>
        <dbReference type="ARBA" id="ARBA00001971"/>
    </source>
</evidence>
<dbReference type="AlphaFoldDB" id="A0A0D7ACS5"/>
<dbReference type="CDD" id="cd11041">
    <property type="entry name" value="CYP503A1-like"/>
    <property type="match status" value="1"/>
</dbReference>
<dbReference type="GO" id="GO:0005506">
    <property type="term" value="F:iron ion binding"/>
    <property type="evidence" value="ECO:0007669"/>
    <property type="project" value="InterPro"/>
</dbReference>
<dbReference type="Pfam" id="PF00067">
    <property type="entry name" value="p450"/>
    <property type="match status" value="1"/>
</dbReference>
<dbReference type="InterPro" id="IPR001128">
    <property type="entry name" value="Cyt_P450"/>
</dbReference>
<protein>
    <submittedName>
        <fullName evidence="9">Cytochrome P450</fullName>
    </submittedName>
</protein>
<keyword evidence="4 8" id="KW-0560">Oxidoreductase</keyword>
<feature type="binding site" description="axial binding residue" evidence="7">
    <location>
        <position position="436"/>
    </location>
    <ligand>
        <name>heme</name>
        <dbReference type="ChEBI" id="CHEBI:30413"/>
    </ligand>
    <ligandPart>
        <name>Fe</name>
        <dbReference type="ChEBI" id="CHEBI:18248"/>
    </ligandPart>
</feature>
<dbReference type="PROSITE" id="PS00086">
    <property type="entry name" value="CYTOCHROME_P450"/>
    <property type="match status" value="1"/>
</dbReference>
<keyword evidence="6 8" id="KW-0503">Monooxygenase</keyword>
<keyword evidence="5 7" id="KW-0408">Iron</keyword>
<dbReference type="SUPFAM" id="SSF48264">
    <property type="entry name" value="Cytochrome P450"/>
    <property type="match status" value="1"/>
</dbReference>
<name>A0A0D7ACS5_9AGAR</name>
<dbReference type="GO" id="GO:0016705">
    <property type="term" value="F:oxidoreductase activity, acting on paired donors, with incorporation or reduction of molecular oxygen"/>
    <property type="evidence" value="ECO:0007669"/>
    <property type="project" value="InterPro"/>
</dbReference>
<keyword evidence="3 7" id="KW-0479">Metal-binding</keyword>
<evidence type="ECO:0000256" key="5">
    <source>
        <dbReference type="ARBA" id="ARBA00023004"/>
    </source>
</evidence>
<sequence length="494" mass="56211">MLSSWYLAIGLFSLFVFYYAQKSIQRHLLLSHIPAVGPQNWVGSFFASIDHLFRSRQYMEAGFSKYGNRPYKIPGVGSWVVVVNGAIMEEIAHMSDEAVSVGEAIHELTRAEYTLGSNILRNPFHVPLVTRFAKEHHSVFPDINEEIVSALSDFIKLSYCDEWTGINICDVMLHVIARTANRAFAGLSLCRDEGFLQTCMKFPDEIMKVAVIMNITPPFARPLAAKLFSNIDALVDKGTSYISEVLKERRELQDRGKVPNDLLSWMLDAAPETENTIPSLARRYLVLNFAALHTSTGSLNHTLYHLAAHPEWVDVLREEVVTVTEQLGWTYEAIEKMYRIDSLIKESLRYSGIAWATMERKTMQPLTLSDGTYIPKGTLIFTTDLPHRDPSKYDDPQTFDPWRFYKMRNSDNLASSAPLTAVGPAFVTFGRGRHTCPGRFFAAMELKTIIAHILLDYDIKFLDGKRPKDSIFVYQCFPNPKARVLFRRRVCKSE</sequence>
<dbReference type="InterPro" id="IPR017972">
    <property type="entry name" value="Cyt_P450_CS"/>
</dbReference>
<organism evidence="9 10">
    <name type="scientific">Fistulina hepatica ATCC 64428</name>
    <dbReference type="NCBI Taxonomy" id="1128425"/>
    <lineage>
        <taxon>Eukaryota</taxon>
        <taxon>Fungi</taxon>
        <taxon>Dikarya</taxon>
        <taxon>Basidiomycota</taxon>
        <taxon>Agaricomycotina</taxon>
        <taxon>Agaricomycetes</taxon>
        <taxon>Agaricomycetidae</taxon>
        <taxon>Agaricales</taxon>
        <taxon>Fistulinaceae</taxon>
        <taxon>Fistulina</taxon>
    </lineage>
</organism>
<gene>
    <name evidence="9" type="ORF">FISHEDRAFT_73779</name>
</gene>
<dbReference type="Proteomes" id="UP000054144">
    <property type="component" value="Unassembled WGS sequence"/>
</dbReference>
<reference evidence="9 10" key="1">
    <citation type="journal article" date="2015" name="Fungal Genet. Biol.">
        <title>Evolution of novel wood decay mechanisms in Agaricales revealed by the genome sequences of Fistulina hepatica and Cylindrobasidium torrendii.</title>
        <authorList>
            <person name="Floudas D."/>
            <person name="Held B.W."/>
            <person name="Riley R."/>
            <person name="Nagy L.G."/>
            <person name="Koehler G."/>
            <person name="Ransdell A.S."/>
            <person name="Younus H."/>
            <person name="Chow J."/>
            <person name="Chiniquy J."/>
            <person name="Lipzen A."/>
            <person name="Tritt A."/>
            <person name="Sun H."/>
            <person name="Haridas S."/>
            <person name="LaButti K."/>
            <person name="Ohm R.A."/>
            <person name="Kues U."/>
            <person name="Blanchette R.A."/>
            <person name="Grigoriev I.V."/>
            <person name="Minto R.E."/>
            <person name="Hibbett D.S."/>
        </authorList>
    </citation>
    <scope>NUCLEOTIDE SEQUENCE [LARGE SCALE GENOMIC DNA]</scope>
    <source>
        <strain evidence="9 10">ATCC 64428</strain>
    </source>
</reference>
<evidence type="ECO:0000256" key="6">
    <source>
        <dbReference type="ARBA" id="ARBA00023033"/>
    </source>
</evidence>
<evidence type="ECO:0000256" key="7">
    <source>
        <dbReference type="PIRSR" id="PIRSR602403-1"/>
    </source>
</evidence>
<dbReference type="EMBL" id="KN881851">
    <property type="protein sequence ID" value="KIY48214.1"/>
    <property type="molecule type" value="Genomic_DNA"/>
</dbReference>
<comment type="similarity">
    <text evidence="2 8">Belongs to the cytochrome P450 family.</text>
</comment>
<dbReference type="PRINTS" id="PR00385">
    <property type="entry name" value="P450"/>
</dbReference>
<dbReference type="InterPro" id="IPR002403">
    <property type="entry name" value="Cyt_P450_E_grp-IV"/>
</dbReference>
<evidence type="ECO:0000256" key="3">
    <source>
        <dbReference type="ARBA" id="ARBA00022723"/>
    </source>
</evidence>
<dbReference type="InterPro" id="IPR036396">
    <property type="entry name" value="Cyt_P450_sf"/>
</dbReference>
<accession>A0A0D7ACS5</accession>
<proteinExistence type="inferred from homology"/>
<evidence type="ECO:0000313" key="9">
    <source>
        <dbReference type="EMBL" id="KIY48214.1"/>
    </source>
</evidence>
<evidence type="ECO:0000256" key="2">
    <source>
        <dbReference type="ARBA" id="ARBA00010617"/>
    </source>
</evidence>
<dbReference type="OrthoDB" id="1844152at2759"/>
<evidence type="ECO:0000313" key="10">
    <source>
        <dbReference type="Proteomes" id="UP000054144"/>
    </source>
</evidence>
<evidence type="ECO:0000256" key="4">
    <source>
        <dbReference type="ARBA" id="ARBA00023002"/>
    </source>
</evidence>